<accession>A0A1S3HVP3</accession>
<protein>
    <submittedName>
        <fullName evidence="4">Mucin-5AC-like</fullName>
    </submittedName>
</protein>
<evidence type="ECO:0000313" key="3">
    <source>
        <dbReference type="Proteomes" id="UP000085678"/>
    </source>
</evidence>
<feature type="chain" id="PRO_5010262701" evidence="2">
    <location>
        <begin position="21"/>
        <end position="436"/>
    </location>
</feature>
<evidence type="ECO:0000256" key="1">
    <source>
        <dbReference type="SAM" id="MobiDB-lite"/>
    </source>
</evidence>
<dbReference type="GeneID" id="106158600"/>
<dbReference type="PANTHER" id="PTHR21113">
    <property type="entry name" value="AGAP001705-PA"/>
    <property type="match status" value="1"/>
</dbReference>
<feature type="region of interest" description="Disordered" evidence="1">
    <location>
        <begin position="216"/>
        <end position="394"/>
    </location>
</feature>
<dbReference type="KEGG" id="lak:106158600"/>
<dbReference type="PANTHER" id="PTHR21113:SF4">
    <property type="entry name" value="CHITIN-BINDING TYPE-4 DOMAIN-CONTAINING PROTEIN"/>
    <property type="match status" value="1"/>
</dbReference>
<dbReference type="InParanoid" id="A0A1S3HVP3"/>
<evidence type="ECO:0000313" key="4">
    <source>
        <dbReference type="RefSeq" id="XP_013390112.1"/>
    </source>
</evidence>
<keyword evidence="3" id="KW-1185">Reference proteome</keyword>
<feature type="compositionally biased region" description="Low complexity" evidence="1">
    <location>
        <begin position="223"/>
        <end position="383"/>
    </location>
</feature>
<dbReference type="STRING" id="7574.A0A1S3HVP3"/>
<dbReference type="RefSeq" id="XP_013390112.1">
    <property type="nucleotide sequence ID" value="XM_013534658.2"/>
</dbReference>
<feature type="signal peptide" evidence="2">
    <location>
        <begin position="1"/>
        <end position="20"/>
    </location>
</feature>
<sequence>MSDLLLLVLVGFLVTAEVSGHGRLIDPPSRNSAWRYGFKTPTNTNDHGLFCGGSRRQWVTNGGKCGICGDPYDGPRDHEAGGPYATGTIVRTYQSEDVIDIAVELTAAHLGYFEFRICPHNDPNTPASQECLDKHVLRRADDSGVRFPITGGASVYKMKYKLPSGMVCSQCVMQWKYHTGNSWGTDPDTGRACTGCGPQEEFINCADVAIVADDSGSSTGNLSTSAVPSTTASSTVEPSTTTTTTPSRTTVSNTIPTTTTATTTLPTEKPTATPKPTTVEPTTTFSTTTTTEEPTITEKPTTTVEPTTPSTTTTTTEKPTTTQEPTTTMKPTTPSTTTTTTEKPTTTQEPTTTMKPTTPSTTTTTTEKPTTTVKPTAAKVTTPEPTTTKRPAKPNKGRLVCEWVGPQAIRFGMKTWCRNNCMAGYCPPTHCKCTRQ</sequence>
<dbReference type="OrthoDB" id="64893at2759"/>
<dbReference type="Proteomes" id="UP000085678">
    <property type="component" value="Unplaced"/>
</dbReference>
<dbReference type="AlphaFoldDB" id="A0A1S3HVP3"/>
<gene>
    <name evidence="4" type="primary">LOC106158600</name>
</gene>
<organism evidence="3 4">
    <name type="scientific">Lingula anatina</name>
    <name type="common">Brachiopod</name>
    <name type="synonym">Lingula unguis</name>
    <dbReference type="NCBI Taxonomy" id="7574"/>
    <lineage>
        <taxon>Eukaryota</taxon>
        <taxon>Metazoa</taxon>
        <taxon>Spiralia</taxon>
        <taxon>Lophotrochozoa</taxon>
        <taxon>Brachiopoda</taxon>
        <taxon>Linguliformea</taxon>
        <taxon>Lingulata</taxon>
        <taxon>Lingulida</taxon>
        <taxon>Linguloidea</taxon>
        <taxon>Lingulidae</taxon>
        <taxon>Lingula</taxon>
    </lineage>
</organism>
<reference evidence="4" key="1">
    <citation type="submission" date="2025-08" db="UniProtKB">
        <authorList>
            <consortium name="RefSeq"/>
        </authorList>
    </citation>
    <scope>IDENTIFICATION</scope>
    <source>
        <tissue evidence="4">Gonads</tissue>
    </source>
</reference>
<proteinExistence type="predicted"/>
<dbReference type="OMA" id="SMWRENF"/>
<keyword evidence="2" id="KW-0732">Signal</keyword>
<name>A0A1S3HVP3_LINAN</name>
<evidence type="ECO:0000256" key="2">
    <source>
        <dbReference type="SAM" id="SignalP"/>
    </source>
</evidence>